<evidence type="ECO:0000256" key="1">
    <source>
        <dbReference type="SAM" id="MobiDB-lite"/>
    </source>
</evidence>
<protein>
    <submittedName>
        <fullName evidence="2">Uncharacterized protein</fullName>
    </submittedName>
</protein>
<gene>
    <name evidence="2" type="ORF">Apa02nite_043810</name>
</gene>
<accession>A0ABQ4BC83</accession>
<proteinExistence type="predicted"/>
<evidence type="ECO:0000313" key="2">
    <source>
        <dbReference type="EMBL" id="GIE68273.1"/>
    </source>
</evidence>
<name>A0ABQ4BC83_9ACTN</name>
<evidence type="ECO:0000313" key="3">
    <source>
        <dbReference type="Proteomes" id="UP000624709"/>
    </source>
</evidence>
<sequence>MQEPETGGGVGWSVYEPGGVRAGQRHTVDLRASCGVKSYEYPGGGHADPEDAVSVDMKRDIGVGGIGSESVPRASPADVPGTVENDEFVTIGDRDEPACRAGVEAWDGEWQRDSSHQLQIVVEQADGVGGRLGDQPT</sequence>
<dbReference type="EMBL" id="BOMS01000057">
    <property type="protein sequence ID" value="GIE68273.1"/>
    <property type="molecule type" value="Genomic_DNA"/>
</dbReference>
<keyword evidence="3" id="KW-1185">Reference proteome</keyword>
<organism evidence="2 3">
    <name type="scientific">Actinoplanes palleronii</name>
    <dbReference type="NCBI Taxonomy" id="113570"/>
    <lineage>
        <taxon>Bacteria</taxon>
        <taxon>Bacillati</taxon>
        <taxon>Actinomycetota</taxon>
        <taxon>Actinomycetes</taxon>
        <taxon>Micromonosporales</taxon>
        <taxon>Micromonosporaceae</taxon>
        <taxon>Actinoplanes</taxon>
    </lineage>
</organism>
<dbReference type="Proteomes" id="UP000624709">
    <property type="component" value="Unassembled WGS sequence"/>
</dbReference>
<reference evidence="2 3" key="1">
    <citation type="submission" date="2021-01" db="EMBL/GenBank/DDBJ databases">
        <title>Whole genome shotgun sequence of Actinoplanes palleronii NBRC 14916.</title>
        <authorList>
            <person name="Komaki H."/>
            <person name="Tamura T."/>
        </authorList>
    </citation>
    <scope>NUCLEOTIDE SEQUENCE [LARGE SCALE GENOMIC DNA]</scope>
    <source>
        <strain evidence="2 3">NBRC 14916</strain>
    </source>
</reference>
<feature type="region of interest" description="Disordered" evidence="1">
    <location>
        <begin position="63"/>
        <end position="83"/>
    </location>
</feature>
<comment type="caution">
    <text evidence="2">The sequence shown here is derived from an EMBL/GenBank/DDBJ whole genome shotgun (WGS) entry which is preliminary data.</text>
</comment>